<evidence type="ECO:0000259" key="2">
    <source>
        <dbReference type="Pfam" id="PF21056"/>
    </source>
</evidence>
<dbReference type="PANTHER" id="PTHR31569:SF4">
    <property type="entry name" value="SWIM-TYPE DOMAIN-CONTAINING PROTEIN"/>
    <property type="match status" value="1"/>
</dbReference>
<dbReference type="OrthoDB" id="95705at2759"/>
<dbReference type="Proteomes" id="UP000054423">
    <property type="component" value="Unassembled WGS sequence"/>
</dbReference>
<feature type="compositionally biased region" description="Acidic residues" evidence="1">
    <location>
        <begin position="60"/>
        <end position="73"/>
    </location>
</feature>
<dbReference type="VEuPathDB" id="FungiDB:PPTG_22939"/>
<evidence type="ECO:0000313" key="3">
    <source>
        <dbReference type="EMBL" id="ETL96061.1"/>
    </source>
</evidence>
<proteinExistence type="predicted"/>
<dbReference type="AlphaFoldDB" id="W2LF65"/>
<organism evidence="3">
    <name type="scientific">Phytophthora nicotianae</name>
    <name type="common">Potato buckeye rot agent</name>
    <name type="synonym">Phytophthora parasitica</name>
    <dbReference type="NCBI Taxonomy" id="4792"/>
    <lineage>
        <taxon>Eukaryota</taxon>
        <taxon>Sar</taxon>
        <taxon>Stramenopiles</taxon>
        <taxon>Oomycota</taxon>
        <taxon>Peronosporomycetes</taxon>
        <taxon>Peronosporales</taxon>
        <taxon>Peronosporaceae</taxon>
        <taxon>Phytophthora</taxon>
    </lineage>
</organism>
<feature type="region of interest" description="Disordered" evidence="1">
    <location>
        <begin position="413"/>
        <end position="433"/>
    </location>
</feature>
<feature type="compositionally biased region" description="Polar residues" evidence="1">
    <location>
        <begin position="74"/>
        <end position="90"/>
    </location>
</feature>
<feature type="region of interest" description="Disordered" evidence="1">
    <location>
        <begin position="26"/>
        <end position="109"/>
    </location>
</feature>
<name>W2LF65_PHYNI</name>
<protein>
    <recommendedName>
        <fullName evidence="2">ZSWIM1/3 RNaseH-like domain-containing protein</fullName>
    </recommendedName>
</protein>
<feature type="compositionally biased region" description="Basic and acidic residues" evidence="1">
    <location>
        <begin position="91"/>
        <end position="103"/>
    </location>
</feature>
<feature type="region of interest" description="Disordered" evidence="1">
    <location>
        <begin position="1"/>
        <end position="20"/>
    </location>
</feature>
<dbReference type="Pfam" id="PF21056">
    <property type="entry name" value="ZSWIM1-3_RNaseH-like"/>
    <property type="match status" value="1"/>
</dbReference>
<evidence type="ECO:0000256" key="1">
    <source>
        <dbReference type="SAM" id="MobiDB-lite"/>
    </source>
</evidence>
<accession>W2LF65</accession>
<dbReference type="EMBL" id="KI678945">
    <property type="protein sequence ID" value="ETL96061.1"/>
    <property type="molecule type" value="Genomic_DNA"/>
</dbReference>
<dbReference type="PANTHER" id="PTHR31569">
    <property type="entry name" value="SWIM-TYPE DOMAIN-CONTAINING PROTEIN"/>
    <property type="match status" value="1"/>
</dbReference>
<feature type="domain" description="ZSWIM1/3 RNaseH-like" evidence="2">
    <location>
        <begin position="312"/>
        <end position="414"/>
    </location>
</feature>
<dbReference type="InterPro" id="IPR048324">
    <property type="entry name" value="ZSWIM1-3_RNaseH-like"/>
</dbReference>
<gene>
    <name evidence="3" type="ORF">L917_06288</name>
</gene>
<sequence length="445" mass="50947">MFHERSNHNPSQVYPTIRTAYTRIPQLKTTHSRPAPDRRKQCATTEKVRSSARKRLPPESDSDSEYNVDDENSVSDGSEFTLGTTSSSTEQSDKSNREGDFVRQHSTLPVPDRTEFESWEAFDTYIRSYQSETCQVFRLRTNKKVGERNTIIERTGSKSPPIPETWVWYAKTLVCTHAGKFKSRGKGKRARQESRSIECPAQINVCVREVDKTARRFGVCITKMKTSHNHLVDSTTYQHYPVIRTAVGDSVLQTVGALQKAGAGKKNILQFITENSDCTPTIRDVHNLVRTLKARTTQSTTSAQRLKAWMIDFCGEHGNVGRIFVEARQSKKIATCITMQTKHMRYLYDRFPEVLLIDATHGTNAPKYKIFSFMIHDTFGKGQYVQHALVQNERKETLEAAIEEFKLSNPETKRSENTDCLFSRKNKANSPLPTEKANYLQRRRY</sequence>
<reference evidence="3" key="1">
    <citation type="submission" date="2013-11" db="EMBL/GenBank/DDBJ databases">
        <title>The Genome Sequence of Phytophthora parasitica CHvinca01.</title>
        <authorList>
            <consortium name="The Broad Institute Genomics Platform"/>
            <person name="Russ C."/>
            <person name="Tyler B."/>
            <person name="Panabieres F."/>
            <person name="Shan W."/>
            <person name="Tripathy S."/>
            <person name="Grunwald N."/>
            <person name="Machado M."/>
            <person name="Johnson C.S."/>
            <person name="Arredondo F."/>
            <person name="Hong C."/>
            <person name="Coffey M."/>
            <person name="Young S.K."/>
            <person name="Zeng Q."/>
            <person name="Gargeya S."/>
            <person name="Fitzgerald M."/>
            <person name="Abouelleil A."/>
            <person name="Alvarado L."/>
            <person name="Chapman S.B."/>
            <person name="Gainer-Dewar J."/>
            <person name="Goldberg J."/>
            <person name="Griggs A."/>
            <person name="Gujja S."/>
            <person name="Hansen M."/>
            <person name="Howarth C."/>
            <person name="Imamovic A."/>
            <person name="Ireland A."/>
            <person name="Larimer J."/>
            <person name="McCowan C."/>
            <person name="Murphy C."/>
            <person name="Pearson M."/>
            <person name="Poon T.W."/>
            <person name="Priest M."/>
            <person name="Roberts A."/>
            <person name="Saif S."/>
            <person name="Shea T."/>
            <person name="Sykes S."/>
            <person name="Wortman J."/>
            <person name="Nusbaum C."/>
            <person name="Birren B."/>
        </authorList>
    </citation>
    <scope>NUCLEOTIDE SEQUENCE [LARGE SCALE GENOMIC DNA]</scope>
    <source>
        <strain evidence="3">CHvinca01</strain>
    </source>
</reference>
<dbReference type="InterPro" id="IPR052579">
    <property type="entry name" value="Zinc_finger_SWIM"/>
</dbReference>